<keyword evidence="4" id="KW-1185">Reference proteome</keyword>
<proteinExistence type="predicted"/>
<evidence type="ECO:0000259" key="2">
    <source>
        <dbReference type="PROSITE" id="PS51140"/>
    </source>
</evidence>
<accession>A0A1J7HGR6</accession>
<protein>
    <recommendedName>
        <fullName evidence="2">CUE domain-containing protein</fullName>
    </recommendedName>
</protein>
<dbReference type="PROSITE" id="PS51140">
    <property type="entry name" value="CUE"/>
    <property type="match status" value="1"/>
</dbReference>
<dbReference type="InterPro" id="IPR009060">
    <property type="entry name" value="UBA-like_sf"/>
</dbReference>
<dbReference type="CDD" id="cd14279">
    <property type="entry name" value="CUE"/>
    <property type="match status" value="1"/>
</dbReference>
<dbReference type="InterPro" id="IPR003892">
    <property type="entry name" value="CUE"/>
</dbReference>
<reference evidence="3 4" key="1">
    <citation type="journal article" date="2017" name="Plant Biotechnol. J.">
        <title>A comprehensive draft genome sequence for lupin (Lupinus angustifolius), an emerging health food: insights into plant-microbe interactions and legume evolution.</title>
        <authorList>
            <person name="Hane J.K."/>
            <person name="Ming Y."/>
            <person name="Kamphuis L.G."/>
            <person name="Nelson M.N."/>
            <person name="Garg G."/>
            <person name="Atkins C.A."/>
            <person name="Bayer P.E."/>
            <person name="Bravo A."/>
            <person name="Bringans S."/>
            <person name="Cannon S."/>
            <person name="Edwards D."/>
            <person name="Foley R."/>
            <person name="Gao L.L."/>
            <person name="Harrison M.J."/>
            <person name="Huang W."/>
            <person name="Hurgobin B."/>
            <person name="Li S."/>
            <person name="Liu C.W."/>
            <person name="McGrath A."/>
            <person name="Morahan G."/>
            <person name="Murray J."/>
            <person name="Weller J."/>
            <person name="Jian J."/>
            <person name="Singh K.B."/>
        </authorList>
    </citation>
    <scope>NUCLEOTIDE SEQUENCE [LARGE SCALE GENOMIC DNA]</scope>
    <source>
        <strain evidence="4">cv. Tanjil</strain>
        <tissue evidence="3">Whole plant</tissue>
    </source>
</reference>
<dbReference type="STRING" id="3871.A0A1J7HGR6"/>
<dbReference type="Proteomes" id="UP000188354">
    <property type="component" value="Chromosome LG05"/>
</dbReference>
<evidence type="ECO:0000313" key="4">
    <source>
        <dbReference type="Proteomes" id="UP000188354"/>
    </source>
</evidence>
<dbReference type="SUPFAM" id="SSF46934">
    <property type="entry name" value="UBA-like"/>
    <property type="match status" value="1"/>
</dbReference>
<dbReference type="EMBL" id="CM007365">
    <property type="protein sequence ID" value="OIW11992.1"/>
    <property type="molecule type" value="Genomic_DNA"/>
</dbReference>
<organism evidence="3 4">
    <name type="scientific">Lupinus angustifolius</name>
    <name type="common">Narrow-leaved blue lupine</name>
    <dbReference type="NCBI Taxonomy" id="3871"/>
    <lineage>
        <taxon>Eukaryota</taxon>
        <taxon>Viridiplantae</taxon>
        <taxon>Streptophyta</taxon>
        <taxon>Embryophyta</taxon>
        <taxon>Tracheophyta</taxon>
        <taxon>Spermatophyta</taxon>
        <taxon>Magnoliopsida</taxon>
        <taxon>eudicotyledons</taxon>
        <taxon>Gunneridae</taxon>
        <taxon>Pentapetalae</taxon>
        <taxon>rosids</taxon>
        <taxon>fabids</taxon>
        <taxon>Fabales</taxon>
        <taxon>Fabaceae</taxon>
        <taxon>Papilionoideae</taxon>
        <taxon>50 kb inversion clade</taxon>
        <taxon>genistoids sensu lato</taxon>
        <taxon>core genistoids</taxon>
        <taxon>Genisteae</taxon>
        <taxon>Lupinus</taxon>
    </lineage>
</organism>
<feature type="domain" description="CUE" evidence="2">
    <location>
        <begin position="38"/>
        <end position="83"/>
    </location>
</feature>
<feature type="coiled-coil region" evidence="1">
    <location>
        <begin position="192"/>
        <end position="257"/>
    </location>
</feature>
<dbReference type="AlphaFoldDB" id="A0A1J7HGR6"/>
<dbReference type="OMA" id="CGTKRSF"/>
<dbReference type="PANTHER" id="PTHR31245:SF20">
    <property type="entry name" value="F18B13.13 PROTEIN"/>
    <property type="match status" value="1"/>
</dbReference>
<dbReference type="GO" id="GO:0043130">
    <property type="term" value="F:ubiquitin binding"/>
    <property type="evidence" value="ECO:0007669"/>
    <property type="project" value="InterPro"/>
</dbReference>
<gene>
    <name evidence="3" type="ORF">TanjilG_02199</name>
</gene>
<evidence type="ECO:0000256" key="1">
    <source>
        <dbReference type="SAM" id="Coils"/>
    </source>
</evidence>
<dbReference type="PANTHER" id="PTHR31245">
    <property type="entry name" value="UBIQUITIN SYSTEM COMPONENT CUE PROTEIN"/>
    <property type="match status" value="1"/>
</dbReference>
<name>A0A1J7HGR6_LUPAN</name>
<dbReference type="Gramene" id="OIW11992">
    <property type="protein sequence ID" value="OIW11992"/>
    <property type="gene ID" value="TanjilG_02199"/>
</dbReference>
<keyword evidence="1" id="KW-0175">Coiled coil</keyword>
<dbReference type="Pfam" id="PF02845">
    <property type="entry name" value="CUE"/>
    <property type="match status" value="1"/>
</dbReference>
<sequence length="284" mass="32321">MSAAVCGSKRVFFEELPPSPPLSKRLRFSSSTSPIPLPHHSLIDQLRNLFPHMDHLLYERAVQESGNDLEAAIKRLNELCLETDDGNTGTSGAREYGTKLNKFSTCFKHETNLEIDAFLRNFAAKVEGDGNASASEVQPAMNNLPVNGAEWVEFFVTEMSVATNVDDARGRAARILELLEKSISARASADAADALKEENLMLKQQMEVLLKEKNSFKNAFRIQHERVSDYEDKNQELQRLKQSVSEYQEHIRSLEMKNYTLRLHLERAYQRNNPFPGRFPPDFF</sequence>
<evidence type="ECO:0000313" key="3">
    <source>
        <dbReference type="EMBL" id="OIW11992.1"/>
    </source>
</evidence>